<dbReference type="PANTHER" id="PTHR36801">
    <property type="entry name" value="OS06G0150200 PROTEIN"/>
    <property type="match status" value="1"/>
</dbReference>
<keyword evidence="3" id="KW-1185">Reference proteome</keyword>
<reference evidence="2" key="1">
    <citation type="submission" date="2019-10" db="EMBL/GenBank/DDBJ databases">
        <authorList>
            <person name="Zhang R."/>
            <person name="Pan Y."/>
            <person name="Wang J."/>
            <person name="Ma R."/>
            <person name="Yu S."/>
        </authorList>
    </citation>
    <scope>NUCLEOTIDE SEQUENCE</scope>
    <source>
        <strain evidence="2">LA-IB0</strain>
        <tissue evidence="2">Leaf</tissue>
    </source>
</reference>
<comment type="caution">
    <text evidence="2">The sequence shown here is derived from an EMBL/GenBank/DDBJ whole genome shotgun (WGS) entry which is preliminary data.</text>
</comment>
<dbReference type="AlphaFoldDB" id="A0AAV6XH04"/>
<feature type="region of interest" description="Disordered" evidence="1">
    <location>
        <begin position="166"/>
        <end position="186"/>
    </location>
</feature>
<feature type="compositionally biased region" description="Acidic residues" evidence="1">
    <location>
        <begin position="29"/>
        <end position="45"/>
    </location>
</feature>
<accession>A0AAV6XH04</accession>
<dbReference type="EMBL" id="WHWC01000005">
    <property type="protein sequence ID" value="KAG8381789.1"/>
    <property type="molecule type" value="Genomic_DNA"/>
</dbReference>
<gene>
    <name evidence="2" type="ORF">BUALT_Bualt05G0009300</name>
</gene>
<organism evidence="2 3">
    <name type="scientific">Buddleja alternifolia</name>
    <dbReference type="NCBI Taxonomy" id="168488"/>
    <lineage>
        <taxon>Eukaryota</taxon>
        <taxon>Viridiplantae</taxon>
        <taxon>Streptophyta</taxon>
        <taxon>Embryophyta</taxon>
        <taxon>Tracheophyta</taxon>
        <taxon>Spermatophyta</taxon>
        <taxon>Magnoliopsida</taxon>
        <taxon>eudicotyledons</taxon>
        <taxon>Gunneridae</taxon>
        <taxon>Pentapetalae</taxon>
        <taxon>asterids</taxon>
        <taxon>lamiids</taxon>
        <taxon>Lamiales</taxon>
        <taxon>Scrophulariaceae</taxon>
        <taxon>Buddlejeae</taxon>
        <taxon>Buddleja</taxon>
    </lineage>
</organism>
<evidence type="ECO:0000256" key="1">
    <source>
        <dbReference type="SAM" id="MobiDB-lite"/>
    </source>
</evidence>
<dbReference type="Proteomes" id="UP000826271">
    <property type="component" value="Unassembled WGS sequence"/>
</dbReference>
<dbReference type="PANTHER" id="PTHR36801:SF3">
    <property type="entry name" value="OS06G0150300 PROTEIN"/>
    <property type="match status" value="1"/>
</dbReference>
<proteinExistence type="predicted"/>
<evidence type="ECO:0000313" key="2">
    <source>
        <dbReference type="EMBL" id="KAG8381789.1"/>
    </source>
</evidence>
<feature type="region of interest" description="Disordered" evidence="1">
    <location>
        <begin position="24"/>
        <end position="82"/>
    </location>
</feature>
<sequence length="186" mass="20247">MLSLISLSCAVSYLFGRLTRKKTTSSQSELDEIANGEETSDDGGGGDENAAYSGGDGSSQTSIDDQPAAAPQHHMRTASCHQRSRSASKLVWSLSTGLLGGGGQSSKLRRSEKKLKHEDSIWKKTIILGEKCRVPDEDDDTILYDENGNRISTYHPKNTVGIRSFSRQNSSVHQGSIPSFEQLSRK</sequence>
<name>A0AAV6XH04_9LAMI</name>
<evidence type="ECO:0000313" key="3">
    <source>
        <dbReference type="Proteomes" id="UP000826271"/>
    </source>
</evidence>
<protein>
    <submittedName>
        <fullName evidence="2">Uncharacterized protein</fullName>
    </submittedName>
</protein>